<evidence type="ECO:0000313" key="1">
    <source>
        <dbReference type="EMBL" id="AWB50744.1"/>
    </source>
</evidence>
<dbReference type="Proteomes" id="UP000244496">
    <property type="component" value="Plasmid unnamed2"/>
</dbReference>
<reference evidence="1 3" key="1">
    <citation type="submission" date="2018-04" db="EMBL/GenBank/DDBJ databases">
        <title>Genome sequencing of Gemmobacter.</title>
        <authorList>
            <person name="Yi H."/>
            <person name="Baek M.-G."/>
        </authorList>
    </citation>
    <scope>NUCLEOTIDE SEQUENCE [LARGE SCALE GENOMIC DNA]</scope>
    <source>
        <strain evidence="1 3">HYN0069</strain>
        <plasmid evidence="3">Plasmid unnamed2</plasmid>
        <plasmid evidence="1">unnamed2</plasmid>
    </source>
</reference>
<accession>A0A2S0USF6</accession>
<dbReference type="KEGG" id="geh:HYN69_20150"/>
<evidence type="ECO:0008006" key="4">
    <source>
        <dbReference type="Google" id="ProtNLM"/>
    </source>
</evidence>
<keyword evidence="1" id="KW-0614">Plasmid</keyword>
<dbReference type="EMBL" id="CP028920">
    <property type="protein sequence ID" value="AWB50744.1"/>
    <property type="molecule type" value="Genomic_DNA"/>
</dbReference>
<sequence>MTFTTFGMRVLIFAAYLLAAILPVMALGEGRGQSQVDHAQIMAMAGHLMPMQTTDGPDSDAQQVLCQQHCLFATAALPAPNGGTEVVARAADVELHFGLLFASLAIPPLGHPPKMQ</sequence>
<proteinExistence type="predicted"/>
<geneLocation type="plasmid" evidence="1">
    <name>unnamed2</name>
</geneLocation>
<gene>
    <name evidence="1" type="ORF">HYN69_19355</name>
    <name evidence="2" type="ORF">HYN69_20150</name>
</gene>
<keyword evidence="3" id="KW-1185">Reference proteome</keyword>
<dbReference type="AlphaFoldDB" id="A0A2S0USF6"/>
<dbReference type="KEGG" id="geh:HYN69_19355"/>
<protein>
    <recommendedName>
        <fullName evidence="4">DUF2946 domain-containing protein</fullName>
    </recommendedName>
</protein>
<organism evidence="1 3">
    <name type="scientific">Paragemmobacter aquarius</name>
    <dbReference type="NCBI Taxonomy" id="2169400"/>
    <lineage>
        <taxon>Bacteria</taxon>
        <taxon>Pseudomonadati</taxon>
        <taxon>Pseudomonadota</taxon>
        <taxon>Alphaproteobacteria</taxon>
        <taxon>Rhodobacterales</taxon>
        <taxon>Paracoccaceae</taxon>
        <taxon>Paragemmobacter</taxon>
    </lineage>
</organism>
<evidence type="ECO:0000313" key="2">
    <source>
        <dbReference type="EMBL" id="AWB50883.1"/>
    </source>
</evidence>
<evidence type="ECO:0000313" key="3">
    <source>
        <dbReference type="Proteomes" id="UP000244496"/>
    </source>
</evidence>
<name>A0A2S0USF6_9RHOB</name>
<dbReference type="EMBL" id="CP028920">
    <property type="protein sequence ID" value="AWB50883.1"/>
    <property type="molecule type" value="Genomic_DNA"/>
</dbReference>